<keyword evidence="2" id="KW-0472">Membrane</keyword>
<organism evidence="3 4">
    <name type="scientific">Desmophyllum pertusum</name>
    <dbReference type="NCBI Taxonomy" id="174260"/>
    <lineage>
        <taxon>Eukaryota</taxon>
        <taxon>Metazoa</taxon>
        <taxon>Cnidaria</taxon>
        <taxon>Anthozoa</taxon>
        <taxon>Hexacorallia</taxon>
        <taxon>Scleractinia</taxon>
        <taxon>Caryophylliina</taxon>
        <taxon>Caryophylliidae</taxon>
        <taxon>Desmophyllum</taxon>
    </lineage>
</organism>
<evidence type="ECO:0000313" key="3">
    <source>
        <dbReference type="EMBL" id="KAJ7389192.1"/>
    </source>
</evidence>
<feature type="transmembrane region" description="Helical" evidence="2">
    <location>
        <begin position="335"/>
        <end position="356"/>
    </location>
</feature>
<reference evidence="3" key="1">
    <citation type="submission" date="2023-01" db="EMBL/GenBank/DDBJ databases">
        <title>Genome assembly of the deep-sea coral Lophelia pertusa.</title>
        <authorList>
            <person name="Herrera S."/>
            <person name="Cordes E."/>
        </authorList>
    </citation>
    <scope>NUCLEOTIDE SEQUENCE</scope>
    <source>
        <strain evidence="3">USNM1676648</strain>
        <tissue evidence="3">Polyp</tissue>
    </source>
</reference>
<keyword evidence="2" id="KW-0812">Transmembrane</keyword>
<comment type="caution">
    <text evidence="3">The sequence shown here is derived from an EMBL/GenBank/DDBJ whole genome shotgun (WGS) entry which is preliminary data.</text>
</comment>
<sequence length="429" mass="48911">MFQPKKTGEAESESDWDSLPGDVPDPSSSPEVTPRHQPAPPPGSPKGHVPHAQKRPQAKSQAGMATPGKTSVTNSPATQPRAKPATPSSQMPSQLYGKQGVTNFVDRSISATAFNDGALESRQNKELHPDINENRLQQGSQHRDDGIHIEMNEVDYHQRNPPFTNFQATLPKQDTERLMQNEKPKGGKVKSSYLAVTDAHHENHSWDSDSDREQEPVSHSRQHLTPRQKNSKKVNHEQKNIEHDAVTKDHVKTLSLQTCCVPLDSDKQITGYSYHFDHGHNHHLDVSREWKEAYMKRVADRSEKWLHYFWQEFFSTIRIITDSVFIFVLELLRFIFHYVVLRLLGGIIIVIGEHFLKPYLALVFNSVIQPSFIFTRNVLTGVRNLLQPLIDITNTFIAQLGSLLRAFRLFELNWKPVYESGQKHDVHVL</sequence>
<keyword evidence="2" id="KW-1133">Transmembrane helix</keyword>
<feature type="compositionally biased region" description="Basic and acidic residues" evidence="1">
    <location>
        <begin position="122"/>
        <end position="133"/>
    </location>
</feature>
<accession>A0A9W9ZWT4</accession>
<gene>
    <name evidence="3" type="ORF">OS493_032996</name>
</gene>
<dbReference type="AlphaFoldDB" id="A0A9W9ZWT4"/>
<feature type="compositionally biased region" description="Basic residues" evidence="1">
    <location>
        <begin position="48"/>
        <end position="57"/>
    </location>
</feature>
<dbReference type="OrthoDB" id="10045204at2759"/>
<dbReference type="EMBL" id="MU825438">
    <property type="protein sequence ID" value="KAJ7389192.1"/>
    <property type="molecule type" value="Genomic_DNA"/>
</dbReference>
<feature type="compositionally biased region" description="Polar residues" evidence="1">
    <location>
        <begin position="68"/>
        <end position="78"/>
    </location>
</feature>
<feature type="compositionally biased region" description="Basic and acidic residues" evidence="1">
    <location>
        <begin position="200"/>
        <end position="218"/>
    </location>
</feature>
<proteinExistence type="predicted"/>
<dbReference type="Proteomes" id="UP001163046">
    <property type="component" value="Unassembled WGS sequence"/>
</dbReference>
<evidence type="ECO:0000256" key="2">
    <source>
        <dbReference type="SAM" id="Phobius"/>
    </source>
</evidence>
<feature type="region of interest" description="Disordered" evidence="1">
    <location>
        <begin position="1"/>
        <end position="99"/>
    </location>
</feature>
<name>A0A9W9ZWT4_9CNID</name>
<feature type="region of interest" description="Disordered" evidence="1">
    <location>
        <begin position="116"/>
        <end position="142"/>
    </location>
</feature>
<evidence type="ECO:0000256" key="1">
    <source>
        <dbReference type="SAM" id="MobiDB-lite"/>
    </source>
</evidence>
<protein>
    <submittedName>
        <fullName evidence="3">Uncharacterized protein</fullName>
    </submittedName>
</protein>
<feature type="region of interest" description="Disordered" evidence="1">
    <location>
        <begin position="200"/>
        <end position="238"/>
    </location>
</feature>
<evidence type="ECO:0000313" key="4">
    <source>
        <dbReference type="Proteomes" id="UP001163046"/>
    </source>
</evidence>
<feature type="compositionally biased region" description="Basic residues" evidence="1">
    <location>
        <begin position="220"/>
        <end position="233"/>
    </location>
</feature>
<keyword evidence="4" id="KW-1185">Reference proteome</keyword>